<dbReference type="AlphaFoldDB" id="A0A0S3TEV2"/>
<proteinExistence type="predicted"/>
<reference evidence="1" key="1">
    <citation type="journal article" date="2015" name="Sci. Rep.">
        <title>The power of single molecule real-time sequencing technology in the de novo assembly of a eukaryotic genome.</title>
        <authorList>
            <person name="Sakai H."/>
            <person name="Naito K."/>
            <person name="Ogiso-Tanaka E."/>
            <person name="Takahashi Y."/>
            <person name="Iseki K."/>
            <person name="Muto C."/>
            <person name="Satou K."/>
            <person name="Teruya K."/>
            <person name="Shiroma A."/>
            <person name="Shimoji M."/>
            <person name="Hirano T."/>
            <person name="Itoh T."/>
            <person name="Kaga A."/>
            <person name="Tomooka N."/>
        </authorList>
    </citation>
    <scope>NUCLEOTIDE SEQUENCE</scope>
</reference>
<dbReference type="EMBL" id="AP015950">
    <property type="protein sequence ID" value="BAU03644.1"/>
    <property type="molecule type" value="Genomic_DNA"/>
</dbReference>
<gene>
    <name evidence="1" type="primary">Vigan.UMG148600</name>
    <name evidence="1" type="ORF">VIGAN_UM148600</name>
</gene>
<organism evidence="1">
    <name type="scientific">Vigna angularis var. angularis</name>
    <dbReference type="NCBI Taxonomy" id="157739"/>
    <lineage>
        <taxon>Eukaryota</taxon>
        <taxon>Viridiplantae</taxon>
        <taxon>Streptophyta</taxon>
        <taxon>Embryophyta</taxon>
        <taxon>Tracheophyta</taxon>
        <taxon>Spermatophyta</taxon>
        <taxon>Magnoliopsida</taxon>
        <taxon>eudicotyledons</taxon>
        <taxon>Gunneridae</taxon>
        <taxon>Pentapetalae</taxon>
        <taxon>rosids</taxon>
        <taxon>fabids</taxon>
        <taxon>Fabales</taxon>
        <taxon>Fabaceae</taxon>
        <taxon>Papilionoideae</taxon>
        <taxon>50 kb inversion clade</taxon>
        <taxon>NPAAA clade</taxon>
        <taxon>indigoferoid/millettioid clade</taxon>
        <taxon>Phaseoleae</taxon>
        <taxon>Vigna</taxon>
    </lineage>
</organism>
<protein>
    <submittedName>
        <fullName evidence="1">Uncharacterized protein</fullName>
    </submittedName>
</protein>
<accession>A0A0S3TEV2</accession>
<evidence type="ECO:0000313" key="1">
    <source>
        <dbReference type="EMBL" id="BAU03644.1"/>
    </source>
</evidence>
<sequence length="130" mass="14865">MKVWTLDAALQRCQWPRHFREILSQTILTGLISDPYAASRLINFSTRSALVPFDYSLRIFNHLHNPNPFTWNTIMRAHFELQNNPHQASHSTSSSLRNTQNPITIPTQFLFNVALPGCPTSREGSCTHMS</sequence>
<name>A0A0S3TEV2_PHAAN</name>